<name>A0A2M8L1F4_9BACT</name>
<dbReference type="PANTHER" id="PTHR46401:SF2">
    <property type="entry name" value="GLYCOSYLTRANSFERASE WBBK-RELATED"/>
    <property type="match status" value="1"/>
</dbReference>
<evidence type="ECO:0000313" key="3">
    <source>
        <dbReference type="EMBL" id="PJE66764.1"/>
    </source>
</evidence>
<keyword evidence="1" id="KW-0808">Transferase</keyword>
<accession>A0A2M8L1F4</accession>
<dbReference type="GO" id="GO:0009103">
    <property type="term" value="P:lipopolysaccharide biosynthetic process"/>
    <property type="evidence" value="ECO:0007669"/>
    <property type="project" value="TreeGrafter"/>
</dbReference>
<comment type="caution">
    <text evidence="3">The sequence shown here is derived from an EMBL/GenBank/DDBJ whole genome shotgun (WGS) entry which is preliminary data.</text>
</comment>
<proteinExistence type="predicted"/>
<reference evidence="4" key="1">
    <citation type="submission" date="2017-09" db="EMBL/GenBank/DDBJ databases">
        <title>Depth-based differentiation of microbial function through sediment-hosted aquifers and enrichment of novel symbionts in the deep terrestrial subsurface.</title>
        <authorList>
            <person name="Probst A.J."/>
            <person name="Ladd B."/>
            <person name="Jarett J.K."/>
            <person name="Geller-Mcgrath D.E."/>
            <person name="Sieber C.M.K."/>
            <person name="Emerson J.B."/>
            <person name="Anantharaman K."/>
            <person name="Thomas B.C."/>
            <person name="Malmstrom R."/>
            <person name="Stieglmeier M."/>
            <person name="Klingl A."/>
            <person name="Woyke T."/>
            <person name="Ryan C.M."/>
            <person name="Banfield J.F."/>
        </authorList>
    </citation>
    <scope>NUCLEOTIDE SEQUENCE [LARGE SCALE GENOMIC DNA]</scope>
</reference>
<evidence type="ECO:0000256" key="1">
    <source>
        <dbReference type="ARBA" id="ARBA00022679"/>
    </source>
</evidence>
<dbReference type="EMBL" id="PFEI01000143">
    <property type="protein sequence ID" value="PJE66764.1"/>
    <property type="molecule type" value="Genomic_DNA"/>
</dbReference>
<dbReference type="AlphaFoldDB" id="A0A2M8L1F4"/>
<dbReference type="Pfam" id="PF13439">
    <property type="entry name" value="Glyco_transf_4"/>
    <property type="match status" value="1"/>
</dbReference>
<dbReference type="GO" id="GO:0016757">
    <property type="term" value="F:glycosyltransferase activity"/>
    <property type="evidence" value="ECO:0007669"/>
    <property type="project" value="TreeGrafter"/>
</dbReference>
<dbReference type="Proteomes" id="UP000229766">
    <property type="component" value="Unassembled WGS sequence"/>
</dbReference>
<protein>
    <recommendedName>
        <fullName evidence="2">Glycosyltransferase subfamily 4-like N-terminal domain-containing protein</fullName>
    </recommendedName>
</protein>
<feature type="domain" description="Glycosyltransferase subfamily 4-like N-terminal" evidence="2">
    <location>
        <begin position="15"/>
        <end position="170"/>
    </location>
</feature>
<dbReference type="SUPFAM" id="SSF53756">
    <property type="entry name" value="UDP-Glycosyltransferase/glycogen phosphorylase"/>
    <property type="match status" value="1"/>
</dbReference>
<dbReference type="InterPro" id="IPR028098">
    <property type="entry name" value="Glyco_trans_4-like_N"/>
</dbReference>
<feature type="non-terminal residue" evidence="3">
    <location>
        <position position="217"/>
    </location>
</feature>
<dbReference type="Gene3D" id="3.40.50.2000">
    <property type="entry name" value="Glycogen Phosphorylase B"/>
    <property type="match status" value="2"/>
</dbReference>
<sequence length="217" mass="24291">MRIGINLLYLIPGKVGGTETYARELIPVLAKNNQLILFCGRETAGTFVGITNTQIVTLPMNSSNRVARIILEQTLLPIICSMHKINVLFSLGYSAPVFHTCPSVVTIHDLNWYYHPEDFSVLNRVFWHYLTRASAHFSDHIITDSSASAKSIIQILGVHPSKVTSILHGTPTIIKVKPKQLSHPYIFTVLANYPHKNLDSLLKAFAFISQKNKNLDL</sequence>
<evidence type="ECO:0000259" key="2">
    <source>
        <dbReference type="Pfam" id="PF13439"/>
    </source>
</evidence>
<evidence type="ECO:0000313" key="4">
    <source>
        <dbReference type="Proteomes" id="UP000229766"/>
    </source>
</evidence>
<gene>
    <name evidence="3" type="ORF">COU93_02505</name>
</gene>
<organism evidence="3 4">
    <name type="scientific">Candidatus Shapirobacteria bacterium CG10_big_fil_rev_8_21_14_0_10_36_6</name>
    <dbReference type="NCBI Taxonomy" id="1974886"/>
    <lineage>
        <taxon>Bacteria</taxon>
        <taxon>Candidatus Shapironibacteriota</taxon>
    </lineage>
</organism>
<dbReference type="PANTHER" id="PTHR46401">
    <property type="entry name" value="GLYCOSYLTRANSFERASE WBBK-RELATED"/>
    <property type="match status" value="1"/>
</dbReference>